<feature type="domain" description="DEAD-box RNA helicase Q" evidence="10">
    <location>
        <begin position="1"/>
        <end position="29"/>
    </location>
</feature>
<comment type="similarity">
    <text evidence="5">Belongs to the DEAD box helicase family.</text>
</comment>
<name>A0A941F5T7_9BACT</name>
<evidence type="ECO:0000256" key="1">
    <source>
        <dbReference type="ARBA" id="ARBA00022741"/>
    </source>
</evidence>
<feature type="compositionally biased region" description="Basic residues" evidence="7">
    <location>
        <begin position="424"/>
        <end position="443"/>
    </location>
</feature>
<sequence length="443" mass="50418">MKFTELNINKVLINALEDIGLEEATPIQEHAFPVIMSGRDVVGIAQTGTGKTFAYILPILRQLKFSQQRHPRILVLVPTRELVEQVAGEFRKLTEYMSVRIGGVYGGTNINTQKELVYEGLDVLVATPGRLIDLCLTGVLRLKNIQKLVIDEVDEMLNLGFRAQLEQIQELLPDKRQNLMFSATVTEDVEQLIKQWFYDPVRVEVAVTGTPLEKIFQSGYIVPNFYTKLNLLKHLLSTDESMDKVLVFVQSKSLADLLFDELEKDFPEQIGVIHSNKSQNFRFRMVEEFLEGQRRILLATDLIARGMDINQVSHVINYDLPETAESYIHRIGRTGRADTDGIAIAFVEEKDENIWASIQKLMKKQVQLEPVPADVKVSEKLLESEKEVLPGMMVNKAPKPISQRGAAFHEKKDKNKKTNQGGSYRRKLAAKYKKPKTRGQKRK</sequence>
<evidence type="ECO:0000256" key="5">
    <source>
        <dbReference type="ARBA" id="ARBA00038437"/>
    </source>
</evidence>
<keyword evidence="1" id="KW-0547">Nucleotide-binding</keyword>
<dbReference type="CDD" id="cd18787">
    <property type="entry name" value="SF2_C_DEAD"/>
    <property type="match status" value="1"/>
</dbReference>
<evidence type="ECO:0000256" key="3">
    <source>
        <dbReference type="ARBA" id="ARBA00022806"/>
    </source>
</evidence>
<dbReference type="SMART" id="SM00487">
    <property type="entry name" value="DEXDc"/>
    <property type="match status" value="1"/>
</dbReference>
<dbReference type="GO" id="GO:0016787">
    <property type="term" value="F:hydrolase activity"/>
    <property type="evidence" value="ECO:0007669"/>
    <property type="project" value="UniProtKB-KW"/>
</dbReference>
<dbReference type="RefSeq" id="WP_212191002.1">
    <property type="nucleotide sequence ID" value="NZ_JAGTAR010000016.1"/>
</dbReference>
<dbReference type="GO" id="GO:0005524">
    <property type="term" value="F:ATP binding"/>
    <property type="evidence" value="ECO:0007669"/>
    <property type="project" value="UniProtKB-KW"/>
</dbReference>
<dbReference type="InterPro" id="IPR011545">
    <property type="entry name" value="DEAD/DEAH_box_helicase_dom"/>
</dbReference>
<proteinExistence type="inferred from homology"/>
<dbReference type="Pfam" id="PF00270">
    <property type="entry name" value="DEAD"/>
    <property type="match status" value="1"/>
</dbReference>
<dbReference type="InterPro" id="IPR014001">
    <property type="entry name" value="Helicase_ATP-bd"/>
</dbReference>
<keyword evidence="12" id="KW-1185">Reference proteome</keyword>
<keyword evidence="3 11" id="KW-0347">Helicase</keyword>
<dbReference type="SMART" id="SM00490">
    <property type="entry name" value="HELICc"/>
    <property type="match status" value="1"/>
</dbReference>
<dbReference type="PROSITE" id="PS51195">
    <property type="entry name" value="Q_MOTIF"/>
    <property type="match status" value="1"/>
</dbReference>
<evidence type="ECO:0000259" key="8">
    <source>
        <dbReference type="PROSITE" id="PS51192"/>
    </source>
</evidence>
<dbReference type="GO" id="GO:0005829">
    <property type="term" value="C:cytosol"/>
    <property type="evidence" value="ECO:0007669"/>
    <property type="project" value="TreeGrafter"/>
</dbReference>
<evidence type="ECO:0000313" key="11">
    <source>
        <dbReference type="EMBL" id="MBR8536185.1"/>
    </source>
</evidence>
<evidence type="ECO:0000256" key="4">
    <source>
        <dbReference type="ARBA" id="ARBA00022840"/>
    </source>
</evidence>
<dbReference type="EMBL" id="JAGTAR010000016">
    <property type="protein sequence ID" value="MBR8536185.1"/>
    <property type="molecule type" value="Genomic_DNA"/>
</dbReference>
<dbReference type="Gene3D" id="3.40.50.300">
    <property type="entry name" value="P-loop containing nucleotide triphosphate hydrolases"/>
    <property type="match status" value="2"/>
</dbReference>
<dbReference type="InterPro" id="IPR044742">
    <property type="entry name" value="DEAD/DEAH_RhlB"/>
</dbReference>
<reference evidence="11" key="2">
    <citation type="submission" date="2021-04" db="EMBL/GenBank/DDBJ databases">
        <authorList>
            <person name="Zhang T."/>
            <person name="Zhang Y."/>
            <person name="Lu D."/>
            <person name="Zuo D."/>
            <person name="Du Z."/>
        </authorList>
    </citation>
    <scope>NUCLEOTIDE SEQUENCE</scope>
    <source>
        <strain evidence="11">JR1</strain>
    </source>
</reference>
<dbReference type="InterPro" id="IPR027417">
    <property type="entry name" value="P-loop_NTPase"/>
</dbReference>
<dbReference type="PROSITE" id="PS51192">
    <property type="entry name" value="HELICASE_ATP_BIND_1"/>
    <property type="match status" value="1"/>
</dbReference>
<evidence type="ECO:0000259" key="9">
    <source>
        <dbReference type="PROSITE" id="PS51194"/>
    </source>
</evidence>
<feature type="domain" description="Helicase ATP-binding" evidence="8">
    <location>
        <begin position="32"/>
        <end position="203"/>
    </location>
</feature>
<evidence type="ECO:0000256" key="7">
    <source>
        <dbReference type="SAM" id="MobiDB-lite"/>
    </source>
</evidence>
<dbReference type="PROSITE" id="PS51194">
    <property type="entry name" value="HELICASE_CTER"/>
    <property type="match status" value="1"/>
</dbReference>
<evidence type="ECO:0000313" key="12">
    <source>
        <dbReference type="Proteomes" id="UP000679220"/>
    </source>
</evidence>
<dbReference type="SUPFAM" id="SSF52540">
    <property type="entry name" value="P-loop containing nucleoside triphosphate hydrolases"/>
    <property type="match status" value="1"/>
</dbReference>
<reference evidence="11" key="1">
    <citation type="journal article" date="2018" name="Int. J. Syst. Evol. Microbiol.">
        <title>Carboxylicivirga sediminis sp. nov., isolated from coastal sediment.</title>
        <authorList>
            <person name="Wang F.Q."/>
            <person name="Ren L.H."/>
            <person name="Zou R.J."/>
            <person name="Sun Y.Z."/>
            <person name="Liu X.J."/>
            <person name="Jiang F."/>
            <person name="Liu L.J."/>
        </authorList>
    </citation>
    <scope>NUCLEOTIDE SEQUENCE</scope>
    <source>
        <strain evidence="11">JR1</strain>
    </source>
</reference>
<keyword evidence="2" id="KW-0378">Hydrolase</keyword>
<accession>A0A941F5T7</accession>
<dbReference type="CDD" id="cd00268">
    <property type="entry name" value="DEADc"/>
    <property type="match status" value="1"/>
</dbReference>
<evidence type="ECO:0000259" key="10">
    <source>
        <dbReference type="PROSITE" id="PS51195"/>
    </source>
</evidence>
<feature type="short sequence motif" description="Q motif" evidence="6">
    <location>
        <begin position="1"/>
        <end position="29"/>
    </location>
</feature>
<dbReference type="Proteomes" id="UP000679220">
    <property type="component" value="Unassembled WGS sequence"/>
</dbReference>
<dbReference type="PANTHER" id="PTHR47959:SF13">
    <property type="entry name" value="ATP-DEPENDENT RNA HELICASE RHLE"/>
    <property type="match status" value="1"/>
</dbReference>
<feature type="region of interest" description="Disordered" evidence="7">
    <location>
        <begin position="395"/>
        <end position="443"/>
    </location>
</feature>
<dbReference type="GO" id="GO:0003676">
    <property type="term" value="F:nucleic acid binding"/>
    <property type="evidence" value="ECO:0007669"/>
    <property type="project" value="InterPro"/>
</dbReference>
<dbReference type="InterPro" id="IPR001650">
    <property type="entry name" value="Helicase_C-like"/>
</dbReference>
<dbReference type="PANTHER" id="PTHR47959">
    <property type="entry name" value="ATP-DEPENDENT RNA HELICASE RHLE-RELATED"/>
    <property type="match status" value="1"/>
</dbReference>
<feature type="domain" description="Helicase C-terminal" evidence="9">
    <location>
        <begin position="230"/>
        <end position="379"/>
    </location>
</feature>
<keyword evidence="4" id="KW-0067">ATP-binding</keyword>
<evidence type="ECO:0000256" key="6">
    <source>
        <dbReference type="PROSITE-ProRule" id="PRU00552"/>
    </source>
</evidence>
<comment type="caution">
    <text evidence="11">The sequence shown here is derived from an EMBL/GenBank/DDBJ whole genome shotgun (WGS) entry which is preliminary data.</text>
</comment>
<protein>
    <submittedName>
        <fullName evidence="11">DEAD/DEAH box helicase</fullName>
    </submittedName>
</protein>
<dbReference type="GO" id="GO:0003724">
    <property type="term" value="F:RNA helicase activity"/>
    <property type="evidence" value="ECO:0007669"/>
    <property type="project" value="InterPro"/>
</dbReference>
<dbReference type="AlphaFoldDB" id="A0A941F5T7"/>
<evidence type="ECO:0000256" key="2">
    <source>
        <dbReference type="ARBA" id="ARBA00022801"/>
    </source>
</evidence>
<gene>
    <name evidence="11" type="ORF">KDU71_11505</name>
</gene>
<organism evidence="11 12">
    <name type="scientific">Carboxylicivirga sediminis</name>
    <dbReference type="NCBI Taxonomy" id="2006564"/>
    <lineage>
        <taxon>Bacteria</taxon>
        <taxon>Pseudomonadati</taxon>
        <taxon>Bacteroidota</taxon>
        <taxon>Bacteroidia</taxon>
        <taxon>Marinilabiliales</taxon>
        <taxon>Marinilabiliaceae</taxon>
        <taxon>Carboxylicivirga</taxon>
    </lineage>
</organism>
<dbReference type="Pfam" id="PF00271">
    <property type="entry name" value="Helicase_C"/>
    <property type="match status" value="1"/>
</dbReference>
<dbReference type="InterPro" id="IPR050079">
    <property type="entry name" value="DEAD_box_RNA_helicase"/>
</dbReference>
<dbReference type="InterPro" id="IPR014014">
    <property type="entry name" value="RNA_helicase_DEAD_Q_motif"/>
</dbReference>